<comment type="caution">
    <text evidence="3">The sequence shown here is derived from an EMBL/GenBank/DDBJ whole genome shotgun (WGS) entry which is preliminary data.</text>
</comment>
<sequence>MSILFYLPGKLLRDGQHPSLPSSNPCNYDSSRGLNNEAHTGVFWGEASFPEVHLVLLHNAVMIAISLTFPFVKIYSEIFLLTFVLGLMRPLGNNIPYLLGEELLGTQLVDEAVTITCVACGLGLVLGALPMVNHWFIFYNPSSQRLFFFPLQVSCLRGREEGWCEDASGTEEEKVDRANFKGREDEVETGKGTLQLQRRKGTAEAERDARWHFRGRGNWNGDTSDTQEEKL</sequence>
<keyword evidence="4" id="KW-1185">Reference proteome</keyword>
<gene>
    <name evidence="3" type="ORF">BSL78_20429</name>
</gene>
<proteinExistence type="predicted"/>
<dbReference type="OrthoDB" id="10584427at2759"/>
<evidence type="ECO:0000256" key="1">
    <source>
        <dbReference type="SAM" id="MobiDB-lite"/>
    </source>
</evidence>
<feature type="region of interest" description="Disordered" evidence="1">
    <location>
        <begin position="182"/>
        <end position="231"/>
    </location>
</feature>
<accession>A0A2G8K425</accession>
<reference evidence="3 4" key="1">
    <citation type="journal article" date="2017" name="PLoS Biol.">
        <title>The sea cucumber genome provides insights into morphological evolution and visceral regeneration.</title>
        <authorList>
            <person name="Zhang X."/>
            <person name="Sun L."/>
            <person name="Yuan J."/>
            <person name="Sun Y."/>
            <person name="Gao Y."/>
            <person name="Zhang L."/>
            <person name="Li S."/>
            <person name="Dai H."/>
            <person name="Hamel J.F."/>
            <person name="Liu C."/>
            <person name="Yu Y."/>
            <person name="Liu S."/>
            <person name="Lin W."/>
            <person name="Guo K."/>
            <person name="Jin S."/>
            <person name="Xu P."/>
            <person name="Storey K.B."/>
            <person name="Huan P."/>
            <person name="Zhang T."/>
            <person name="Zhou Y."/>
            <person name="Zhang J."/>
            <person name="Lin C."/>
            <person name="Li X."/>
            <person name="Xing L."/>
            <person name="Huo D."/>
            <person name="Sun M."/>
            <person name="Wang L."/>
            <person name="Mercier A."/>
            <person name="Li F."/>
            <person name="Yang H."/>
            <person name="Xiang J."/>
        </authorList>
    </citation>
    <scope>NUCLEOTIDE SEQUENCE [LARGE SCALE GENOMIC DNA]</scope>
    <source>
        <strain evidence="3">Shaxun</strain>
        <tissue evidence="3">Muscle</tissue>
    </source>
</reference>
<evidence type="ECO:0000313" key="3">
    <source>
        <dbReference type="EMBL" id="PIK42705.1"/>
    </source>
</evidence>
<evidence type="ECO:0000313" key="4">
    <source>
        <dbReference type="Proteomes" id="UP000230750"/>
    </source>
</evidence>
<keyword evidence="2" id="KW-0472">Membrane</keyword>
<keyword evidence="2" id="KW-0812">Transmembrane</keyword>
<feature type="transmembrane region" description="Helical" evidence="2">
    <location>
        <begin position="79"/>
        <end position="100"/>
    </location>
</feature>
<name>A0A2G8K425_STIJA</name>
<dbReference type="EMBL" id="MRZV01000910">
    <property type="protein sequence ID" value="PIK42705.1"/>
    <property type="molecule type" value="Genomic_DNA"/>
</dbReference>
<feature type="transmembrane region" description="Helical" evidence="2">
    <location>
        <begin position="112"/>
        <end position="138"/>
    </location>
</feature>
<organism evidence="3 4">
    <name type="scientific">Stichopus japonicus</name>
    <name type="common">Sea cucumber</name>
    <dbReference type="NCBI Taxonomy" id="307972"/>
    <lineage>
        <taxon>Eukaryota</taxon>
        <taxon>Metazoa</taxon>
        <taxon>Echinodermata</taxon>
        <taxon>Eleutherozoa</taxon>
        <taxon>Echinozoa</taxon>
        <taxon>Holothuroidea</taxon>
        <taxon>Aspidochirotacea</taxon>
        <taxon>Aspidochirotida</taxon>
        <taxon>Stichopodidae</taxon>
        <taxon>Apostichopus</taxon>
    </lineage>
</organism>
<evidence type="ECO:0000256" key="2">
    <source>
        <dbReference type="SAM" id="Phobius"/>
    </source>
</evidence>
<feature type="transmembrane region" description="Helical" evidence="2">
    <location>
        <begin position="52"/>
        <end position="72"/>
    </location>
</feature>
<protein>
    <submittedName>
        <fullName evidence="3">Uncharacterized protein</fullName>
    </submittedName>
</protein>
<keyword evidence="2" id="KW-1133">Transmembrane helix</keyword>
<dbReference type="Proteomes" id="UP000230750">
    <property type="component" value="Unassembled WGS sequence"/>
</dbReference>
<dbReference type="AlphaFoldDB" id="A0A2G8K425"/>
<feature type="compositionally biased region" description="Basic and acidic residues" evidence="1">
    <location>
        <begin position="201"/>
        <end position="211"/>
    </location>
</feature>